<name>A0A5N6RDR6_9ROSI</name>
<evidence type="ECO:0000313" key="2">
    <source>
        <dbReference type="Proteomes" id="UP000327013"/>
    </source>
</evidence>
<protein>
    <recommendedName>
        <fullName evidence="3">F-box domain-containing protein</fullName>
    </recommendedName>
</protein>
<dbReference type="OrthoDB" id="1918565at2759"/>
<evidence type="ECO:0000313" key="1">
    <source>
        <dbReference type="EMBL" id="KAE8076218.1"/>
    </source>
</evidence>
<sequence length="424" mass="48467">MLGARELSIVWSHISQYWKWVSSAESPVLPQSRFSEVAYLLNVCWFQIRGRIETKIFSPNTTYGAYFVYAIADHFTELHHPVNVSVRFENENEGNATHAYLQPDTPEGQDGRLPRRREDMWLEIEIGEFFNGQVESVVHMHLLGTDGHMWKRKKKLGKEMDVTTGSALPEECIATIISFTSPREACRDSLVSRVFGSAAGSDLVWNRFLPPDHQQIISESVSLGSSSSTSLNNLSKRDLYFHLCDNPILIGNGNWSFAIDKLSGKKCYMLGARELSITWGDSPEYWKWLPSAEFSEVAYLLNVCWFQIRGRIETKTLSPSTTNGAYFVYTIADRFTQLHHPVNVSVRFENENEGNATHAYWQPDTPEGQDGRLPRRREDMWLEIEIGEFFNDQVESVVHMHLLGTDGLMWKSGVVIHGIELRPK</sequence>
<dbReference type="InterPro" id="IPR036047">
    <property type="entry name" value="F-box-like_dom_sf"/>
</dbReference>
<dbReference type="PANTHER" id="PTHR32278:SF136">
    <property type="entry name" value="F-BOX PROTEIN PP2-B10-LIKE"/>
    <property type="match status" value="1"/>
</dbReference>
<dbReference type="Gene3D" id="1.20.1280.50">
    <property type="match status" value="1"/>
</dbReference>
<organism evidence="1 2">
    <name type="scientific">Carpinus fangiana</name>
    <dbReference type="NCBI Taxonomy" id="176857"/>
    <lineage>
        <taxon>Eukaryota</taxon>
        <taxon>Viridiplantae</taxon>
        <taxon>Streptophyta</taxon>
        <taxon>Embryophyta</taxon>
        <taxon>Tracheophyta</taxon>
        <taxon>Spermatophyta</taxon>
        <taxon>Magnoliopsida</taxon>
        <taxon>eudicotyledons</taxon>
        <taxon>Gunneridae</taxon>
        <taxon>Pentapetalae</taxon>
        <taxon>rosids</taxon>
        <taxon>fabids</taxon>
        <taxon>Fagales</taxon>
        <taxon>Betulaceae</taxon>
        <taxon>Carpinus</taxon>
    </lineage>
</organism>
<accession>A0A5N6RDR6</accession>
<dbReference type="Pfam" id="PF14299">
    <property type="entry name" value="PP2"/>
    <property type="match status" value="2"/>
</dbReference>
<dbReference type="Proteomes" id="UP000327013">
    <property type="component" value="Chromosome 6"/>
</dbReference>
<dbReference type="CDD" id="cd22162">
    <property type="entry name" value="F-box_AtSKIP3-like"/>
    <property type="match status" value="1"/>
</dbReference>
<dbReference type="PANTHER" id="PTHR32278">
    <property type="entry name" value="F-BOX DOMAIN-CONTAINING PROTEIN"/>
    <property type="match status" value="1"/>
</dbReference>
<dbReference type="AlphaFoldDB" id="A0A5N6RDR6"/>
<keyword evidence="2" id="KW-1185">Reference proteome</keyword>
<proteinExistence type="predicted"/>
<dbReference type="SUPFAM" id="SSF81383">
    <property type="entry name" value="F-box domain"/>
    <property type="match status" value="1"/>
</dbReference>
<dbReference type="EMBL" id="CM017326">
    <property type="protein sequence ID" value="KAE8076218.1"/>
    <property type="molecule type" value="Genomic_DNA"/>
</dbReference>
<dbReference type="InterPro" id="IPR025886">
    <property type="entry name" value="PP2-like"/>
</dbReference>
<evidence type="ECO:0008006" key="3">
    <source>
        <dbReference type="Google" id="ProtNLM"/>
    </source>
</evidence>
<reference evidence="1 2" key="1">
    <citation type="submission" date="2019-06" db="EMBL/GenBank/DDBJ databases">
        <title>A chromosomal-level reference genome of Carpinus fangiana (Coryloideae, Betulaceae).</title>
        <authorList>
            <person name="Yang X."/>
            <person name="Wang Z."/>
            <person name="Zhang L."/>
            <person name="Hao G."/>
            <person name="Liu J."/>
            <person name="Yang Y."/>
        </authorList>
    </citation>
    <scope>NUCLEOTIDE SEQUENCE [LARGE SCALE GENOMIC DNA]</scope>
    <source>
        <strain evidence="1">Cfa_2016G</strain>
        <tissue evidence="1">Leaf</tissue>
    </source>
</reference>
<gene>
    <name evidence="1" type="ORF">FH972_014882</name>
</gene>